<keyword evidence="1" id="KW-0812">Transmembrane</keyword>
<evidence type="ECO:0000313" key="3">
    <source>
        <dbReference type="Proteomes" id="UP000428260"/>
    </source>
</evidence>
<evidence type="ECO:0000313" key="2">
    <source>
        <dbReference type="EMBL" id="QGY47782.1"/>
    </source>
</evidence>
<organism evidence="2 3">
    <name type="scientific">Maribellus comscasis</name>
    <dbReference type="NCBI Taxonomy" id="2681766"/>
    <lineage>
        <taxon>Bacteria</taxon>
        <taxon>Pseudomonadati</taxon>
        <taxon>Bacteroidota</taxon>
        <taxon>Bacteroidia</taxon>
        <taxon>Marinilabiliales</taxon>
        <taxon>Prolixibacteraceae</taxon>
        <taxon>Maribellus</taxon>
    </lineage>
</organism>
<evidence type="ECO:0000256" key="1">
    <source>
        <dbReference type="SAM" id="Phobius"/>
    </source>
</evidence>
<keyword evidence="1" id="KW-1133">Transmembrane helix</keyword>
<accession>A0A6I6K5N8</accession>
<gene>
    <name evidence="2" type="ORF">GM418_30200</name>
</gene>
<dbReference type="KEGG" id="mcos:GM418_30200"/>
<dbReference type="RefSeq" id="WP_158871977.1">
    <property type="nucleotide sequence ID" value="NZ_CP046401.1"/>
</dbReference>
<dbReference type="EMBL" id="CP046401">
    <property type="protein sequence ID" value="QGY47782.1"/>
    <property type="molecule type" value="Genomic_DNA"/>
</dbReference>
<dbReference type="Proteomes" id="UP000428260">
    <property type="component" value="Chromosome"/>
</dbReference>
<proteinExistence type="predicted"/>
<keyword evidence="3" id="KW-1185">Reference proteome</keyword>
<feature type="transmembrane region" description="Helical" evidence="1">
    <location>
        <begin position="13"/>
        <end position="32"/>
    </location>
</feature>
<protein>
    <submittedName>
        <fullName evidence="2">Uncharacterized protein</fullName>
    </submittedName>
</protein>
<sequence>MMLGLDQIAWGEFTKFILIVLLTWYALLLVFARVKSTQKDGQGSFEEYQSGIAPDESLQPIAVSANDYPSEILPVNPVENISLPASLYEETGYDEGLGLEHFAEKNSPVLAFMLPEIHYQQ</sequence>
<name>A0A6I6K5N8_9BACT</name>
<reference evidence="2 3" key="1">
    <citation type="submission" date="2019-11" db="EMBL/GenBank/DDBJ databases">
        <authorList>
            <person name="Zheng R.K."/>
            <person name="Sun C.M."/>
        </authorList>
    </citation>
    <scope>NUCLEOTIDE SEQUENCE [LARGE SCALE GENOMIC DNA]</scope>
    <source>
        <strain evidence="2 3">WC007</strain>
    </source>
</reference>
<keyword evidence="1" id="KW-0472">Membrane</keyword>
<dbReference type="AlphaFoldDB" id="A0A6I6K5N8"/>